<dbReference type="AlphaFoldDB" id="A0A655BPI0"/>
<dbReference type="EMBL" id="CQPD01000003">
    <property type="protein sequence ID" value="CNT66593.1"/>
    <property type="molecule type" value="Genomic_DNA"/>
</dbReference>
<sequence>MFRFTGLALGKHRVMLNQPDFIMAVFIAHIGKVMHGLRDSFIGLKAELADKDFILIQNGISVENEKREESISQRGRRGSYPDKTG</sequence>
<gene>
    <name evidence="2" type="ORF">ERS008207_00525</name>
</gene>
<name>A0A655BPI0_SALET</name>
<evidence type="ECO:0000313" key="2">
    <source>
        <dbReference type="EMBL" id="CNT66593.1"/>
    </source>
</evidence>
<proteinExistence type="predicted"/>
<reference evidence="2 3" key="1">
    <citation type="submission" date="2015-03" db="EMBL/GenBank/DDBJ databases">
        <authorList>
            <consortium name="Pathogen Informatics"/>
        </authorList>
    </citation>
    <scope>NUCLEOTIDE SEQUENCE [LARGE SCALE GENOMIC DNA]</scope>
    <source>
        <strain evidence="2 3">D4891</strain>
    </source>
</reference>
<evidence type="ECO:0000313" key="3">
    <source>
        <dbReference type="Proteomes" id="UP000042394"/>
    </source>
</evidence>
<evidence type="ECO:0000256" key="1">
    <source>
        <dbReference type="SAM" id="MobiDB-lite"/>
    </source>
</evidence>
<accession>A0A655BPI0</accession>
<dbReference type="Proteomes" id="UP000042394">
    <property type="component" value="Unassembled WGS sequence"/>
</dbReference>
<feature type="region of interest" description="Disordered" evidence="1">
    <location>
        <begin position="65"/>
        <end position="85"/>
    </location>
</feature>
<protein>
    <submittedName>
        <fullName evidence="2">Uncharacterized protein</fullName>
    </submittedName>
</protein>
<organism evidence="2 3">
    <name type="scientific">Salmonella enterica subsp. enterica serovar Bovismorbificans</name>
    <dbReference type="NCBI Taxonomy" id="58097"/>
    <lineage>
        <taxon>Bacteria</taxon>
        <taxon>Pseudomonadati</taxon>
        <taxon>Pseudomonadota</taxon>
        <taxon>Gammaproteobacteria</taxon>
        <taxon>Enterobacterales</taxon>
        <taxon>Enterobacteriaceae</taxon>
        <taxon>Salmonella</taxon>
    </lineage>
</organism>